<evidence type="ECO:0000313" key="2">
    <source>
        <dbReference type="EMBL" id="TFY73019.1"/>
    </source>
</evidence>
<sequence length="179" mass="19281">MSITSQDKGKAAIIKYVKDALNPANGAAYWADPDGTNGPEGALLSQFIVKTLAEHVKAMEGCILEEQHFPVGAFILSITAVMRAFRMFTTGAFINAGPFSKDNIGALTTEWQESPSVKTFLAKPHRQDKLLRKVNKHLSGGSDTEGVNNDAGNNQHSGLGKGAHIIMDHSSPLRYDDDA</sequence>
<feature type="compositionally biased region" description="Polar residues" evidence="1">
    <location>
        <begin position="141"/>
        <end position="157"/>
    </location>
</feature>
<keyword evidence="3" id="KW-1185">Reference proteome</keyword>
<organism evidence="2 3">
    <name type="scientific">Hericium alpestre</name>
    <dbReference type="NCBI Taxonomy" id="135208"/>
    <lineage>
        <taxon>Eukaryota</taxon>
        <taxon>Fungi</taxon>
        <taxon>Dikarya</taxon>
        <taxon>Basidiomycota</taxon>
        <taxon>Agaricomycotina</taxon>
        <taxon>Agaricomycetes</taxon>
        <taxon>Russulales</taxon>
        <taxon>Hericiaceae</taxon>
        <taxon>Hericium</taxon>
    </lineage>
</organism>
<feature type="region of interest" description="Disordered" evidence="1">
    <location>
        <begin position="137"/>
        <end position="163"/>
    </location>
</feature>
<gene>
    <name evidence="2" type="ORF">EWM64_g10993</name>
</gene>
<comment type="caution">
    <text evidence="2">The sequence shown here is derived from an EMBL/GenBank/DDBJ whole genome shotgun (WGS) entry which is preliminary data.</text>
</comment>
<protein>
    <submittedName>
        <fullName evidence="2">Uncharacterized protein</fullName>
    </submittedName>
</protein>
<dbReference type="EMBL" id="SFCI01003464">
    <property type="protein sequence ID" value="TFY73019.1"/>
    <property type="molecule type" value="Genomic_DNA"/>
</dbReference>
<name>A0A4Y9ZHQ3_9AGAM</name>
<reference evidence="2 3" key="1">
    <citation type="submission" date="2019-02" db="EMBL/GenBank/DDBJ databases">
        <title>Genome sequencing of the rare red list fungi Hericium alpestre (H. flagellum).</title>
        <authorList>
            <person name="Buettner E."/>
            <person name="Kellner H."/>
        </authorList>
    </citation>
    <scope>NUCLEOTIDE SEQUENCE [LARGE SCALE GENOMIC DNA]</scope>
    <source>
        <strain evidence="2 3">DSM 108284</strain>
    </source>
</reference>
<dbReference type="AlphaFoldDB" id="A0A4Y9ZHQ3"/>
<proteinExistence type="predicted"/>
<accession>A0A4Y9ZHQ3</accession>
<dbReference type="Proteomes" id="UP000298061">
    <property type="component" value="Unassembled WGS sequence"/>
</dbReference>
<dbReference type="STRING" id="135208.A0A4Y9ZHQ3"/>
<dbReference type="OrthoDB" id="2800032at2759"/>
<evidence type="ECO:0000256" key="1">
    <source>
        <dbReference type="SAM" id="MobiDB-lite"/>
    </source>
</evidence>
<evidence type="ECO:0000313" key="3">
    <source>
        <dbReference type="Proteomes" id="UP000298061"/>
    </source>
</evidence>